<dbReference type="GO" id="GO:0005524">
    <property type="term" value="F:ATP binding"/>
    <property type="evidence" value="ECO:0007669"/>
    <property type="project" value="InterPro"/>
</dbReference>
<dbReference type="GO" id="GO:0004674">
    <property type="term" value="F:protein serine/threonine kinase activity"/>
    <property type="evidence" value="ECO:0000318"/>
    <property type="project" value="GO_Central"/>
</dbReference>
<dbReference type="InParanoid" id="D8QYG2"/>
<dbReference type="Gene3D" id="3.30.200.20">
    <property type="entry name" value="Phosphorylase Kinase, domain 1"/>
    <property type="match status" value="1"/>
</dbReference>
<dbReference type="PROSITE" id="PS50011">
    <property type="entry name" value="PROTEIN_KINASE_DOM"/>
    <property type="match status" value="1"/>
</dbReference>
<evidence type="ECO:0000313" key="3">
    <source>
        <dbReference type="EMBL" id="EFJ35608.1"/>
    </source>
</evidence>
<feature type="non-terminal residue" evidence="3">
    <location>
        <position position="1"/>
    </location>
</feature>
<evidence type="ECO:0000259" key="1">
    <source>
        <dbReference type="PROSITE" id="PS50011"/>
    </source>
</evidence>
<dbReference type="PROSITE" id="PS00108">
    <property type="entry name" value="PROTEIN_KINASE_ST"/>
    <property type="match status" value="1"/>
</dbReference>
<protein>
    <recommendedName>
        <fullName evidence="1">Protein kinase domain-containing protein</fullName>
    </recommendedName>
</protein>
<dbReference type="SUPFAM" id="SSF56112">
    <property type="entry name" value="Protein kinase-like (PK-like)"/>
    <property type="match status" value="1"/>
</dbReference>
<organism evidence="4">
    <name type="scientific">Selaginella moellendorffii</name>
    <name type="common">Spikemoss</name>
    <dbReference type="NCBI Taxonomy" id="88036"/>
    <lineage>
        <taxon>Eukaryota</taxon>
        <taxon>Viridiplantae</taxon>
        <taxon>Streptophyta</taxon>
        <taxon>Embryophyta</taxon>
        <taxon>Tracheophyta</taxon>
        <taxon>Lycopodiopsida</taxon>
        <taxon>Selaginellales</taxon>
        <taxon>Selaginellaceae</taxon>
        <taxon>Selaginella</taxon>
    </lineage>
</organism>
<dbReference type="Gramene" id="EFJ35608">
    <property type="protein sequence ID" value="EFJ35608"/>
    <property type="gene ID" value="SELMODRAFT_34528"/>
</dbReference>
<dbReference type="Pfam" id="PF07714">
    <property type="entry name" value="PK_Tyr_Ser-Thr"/>
    <property type="match status" value="1"/>
</dbReference>
<dbReference type="AlphaFoldDB" id="D8QYG2"/>
<dbReference type="KEGG" id="smo:SELMODRAFT_55327"/>
<evidence type="ECO:0000313" key="4">
    <source>
        <dbReference type="Proteomes" id="UP000001514"/>
    </source>
</evidence>
<reference evidence="3 4" key="1">
    <citation type="journal article" date="2011" name="Science">
        <title>The Selaginella genome identifies genetic changes associated with the evolution of vascular plants.</title>
        <authorList>
            <person name="Banks J.A."/>
            <person name="Nishiyama T."/>
            <person name="Hasebe M."/>
            <person name="Bowman J.L."/>
            <person name="Gribskov M."/>
            <person name="dePamphilis C."/>
            <person name="Albert V.A."/>
            <person name="Aono N."/>
            <person name="Aoyama T."/>
            <person name="Ambrose B.A."/>
            <person name="Ashton N.W."/>
            <person name="Axtell M.J."/>
            <person name="Barker E."/>
            <person name="Barker M.S."/>
            <person name="Bennetzen J.L."/>
            <person name="Bonawitz N.D."/>
            <person name="Chapple C."/>
            <person name="Cheng C."/>
            <person name="Correa L.G."/>
            <person name="Dacre M."/>
            <person name="DeBarry J."/>
            <person name="Dreyer I."/>
            <person name="Elias M."/>
            <person name="Engstrom E.M."/>
            <person name="Estelle M."/>
            <person name="Feng L."/>
            <person name="Finet C."/>
            <person name="Floyd S.K."/>
            <person name="Frommer W.B."/>
            <person name="Fujita T."/>
            <person name="Gramzow L."/>
            <person name="Gutensohn M."/>
            <person name="Harholt J."/>
            <person name="Hattori M."/>
            <person name="Heyl A."/>
            <person name="Hirai T."/>
            <person name="Hiwatashi Y."/>
            <person name="Ishikawa M."/>
            <person name="Iwata M."/>
            <person name="Karol K.G."/>
            <person name="Koehler B."/>
            <person name="Kolukisaoglu U."/>
            <person name="Kubo M."/>
            <person name="Kurata T."/>
            <person name="Lalonde S."/>
            <person name="Li K."/>
            <person name="Li Y."/>
            <person name="Litt A."/>
            <person name="Lyons E."/>
            <person name="Manning G."/>
            <person name="Maruyama T."/>
            <person name="Michael T.P."/>
            <person name="Mikami K."/>
            <person name="Miyazaki S."/>
            <person name="Morinaga S."/>
            <person name="Murata T."/>
            <person name="Mueller-Roeber B."/>
            <person name="Nelson D.R."/>
            <person name="Obara M."/>
            <person name="Oguri Y."/>
            <person name="Olmstead R.G."/>
            <person name="Onodera N."/>
            <person name="Petersen B.L."/>
            <person name="Pils B."/>
            <person name="Prigge M."/>
            <person name="Rensing S.A."/>
            <person name="Riano-Pachon D.M."/>
            <person name="Roberts A.W."/>
            <person name="Sato Y."/>
            <person name="Scheller H.V."/>
            <person name="Schulz B."/>
            <person name="Schulz C."/>
            <person name="Shakirov E.V."/>
            <person name="Shibagaki N."/>
            <person name="Shinohara N."/>
            <person name="Shippen D.E."/>
            <person name="Soerensen I."/>
            <person name="Sotooka R."/>
            <person name="Sugimoto N."/>
            <person name="Sugita M."/>
            <person name="Sumikawa N."/>
            <person name="Tanurdzic M."/>
            <person name="Theissen G."/>
            <person name="Ulvskov P."/>
            <person name="Wakazuki S."/>
            <person name="Weng J.K."/>
            <person name="Willats W.W."/>
            <person name="Wipf D."/>
            <person name="Wolf P.G."/>
            <person name="Yang L."/>
            <person name="Zimmer A.D."/>
            <person name="Zhu Q."/>
            <person name="Mitros T."/>
            <person name="Hellsten U."/>
            <person name="Loque D."/>
            <person name="Otillar R."/>
            <person name="Salamov A."/>
            <person name="Schmutz J."/>
            <person name="Shapiro H."/>
            <person name="Lindquist E."/>
            <person name="Lucas S."/>
            <person name="Rokhsar D."/>
            <person name="Grigoriev I.V."/>
        </authorList>
    </citation>
    <scope>NUCLEOTIDE SEQUENCE [LARGE SCALE GENOMIC DNA]</scope>
</reference>
<dbReference type="Gramene" id="EFJ24340">
    <property type="protein sequence ID" value="EFJ24340"/>
    <property type="gene ID" value="SELMODRAFT_55327"/>
</dbReference>
<dbReference type="InterPro" id="IPR011009">
    <property type="entry name" value="Kinase-like_dom_sf"/>
</dbReference>
<gene>
    <name evidence="3" type="ORF">SELMODRAFT_34528</name>
    <name evidence="2" type="ORF">SELMODRAFT_55327</name>
</gene>
<dbReference type="KEGG" id="smo:SELMODRAFT_34528"/>
<dbReference type="PIRSF" id="PIRSF000654">
    <property type="entry name" value="Integrin-linked_kinase"/>
    <property type="match status" value="1"/>
</dbReference>
<name>D8QYG2_SELML</name>
<dbReference type="InterPro" id="IPR001245">
    <property type="entry name" value="Ser-Thr/Tyr_kinase_cat_dom"/>
</dbReference>
<proteinExistence type="predicted"/>
<dbReference type="Gene3D" id="1.10.510.10">
    <property type="entry name" value="Transferase(Phosphotransferase) domain 1"/>
    <property type="match status" value="1"/>
</dbReference>
<dbReference type="CDD" id="cd13999">
    <property type="entry name" value="STKc_MAP3K-like"/>
    <property type="match status" value="1"/>
</dbReference>
<dbReference type="EMBL" id="GL377568">
    <property type="protein sequence ID" value="EFJ35608.1"/>
    <property type="molecule type" value="Genomic_DNA"/>
</dbReference>
<keyword evidence="4" id="KW-1185">Reference proteome</keyword>
<sequence>IDMSKLVIREVIGLGAIGKVHRGTYNNEEVAIKLLDCSKPGLAGDGISDWRRVCLMRELRIWRKLDHPNIVKLIGASPGVADKNAFSNVCCLVSEYMSTGSLREYLMSQHKRLSYKLVIQLGIDIARGLEYLHSRKIIHRDVKTKNILLDSALRAKIGDFDSARILMEADQAMSGEIGTFGYMAPEVMDGRAYDCKSDVFSFGICLLEIYSCDMAYGLVCLSLADITKGLVYRNLRPKIPRSCPGELAYVMKRCWKKNPDKRPRMSEVVRMLEAI</sequence>
<dbReference type="GO" id="GO:0007165">
    <property type="term" value="P:signal transduction"/>
    <property type="evidence" value="ECO:0000318"/>
    <property type="project" value="GO_Central"/>
</dbReference>
<dbReference type="InterPro" id="IPR008271">
    <property type="entry name" value="Ser/Thr_kinase_AS"/>
</dbReference>
<dbReference type="InterPro" id="IPR000719">
    <property type="entry name" value="Prot_kinase_dom"/>
</dbReference>
<accession>D8QYG2</accession>
<feature type="non-terminal residue" evidence="3">
    <location>
        <position position="275"/>
    </location>
</feature>
<dbReference type="SMART" id="SM00220">
    <property type="entry name" value="S_TKc"/>
    <property type="match status" value="1"/>
</dbReference>
<dbReference type="Proteomes" id="UP000001514">
    <property type="component" value="Unassembled WGS sequence"/>
</dbReference>
<dbReference type="InterPro" id="IPR051681">
    <property type="entry name" value="Ser/Thr_Kinases-Pseudokinases"/>
</dbReference>
<dbReference type="HOGENOM" id="CLU_000288_7_35_1"/>
<dbReference type="OMA" id="KWINELT"/>
<evidence type="ECO:0000313" key="2">
    <source>
        <dbReference type="EMBL" id="EFJ24340.1"/>
    </source>
</evidence>
<dbReference type="PRINTS" id="PR00109">
    <property type="entry name" value="TYRKINASE"/>
</dbReference>
<dbReference type="OrthoDB" id="4062651at2759"/>
<dbReference type="EMBL" id="GL377590">
    <property type="protein sequence ID" value="EFJ24340.1"/>
    <property type="molecule type" value="Genomic_DNA"/>
</dbReference>
<dbReference type="eggNOG" id="KOG0192">
    <property type="taxonomic scope" value="Eukaryota"/>
</dbReference>
<dbReference type="STRING" id="88036.D8QYG2"/>
<feature type="domain" description="Protein kinase" evidence="1">
    <location>
        <begin position="6"/>
        <end position="275"/>
    </location>
</feature>
<dbReference type="PANTHER" id="PTHR44329">
    <property type="entry name" value="SERINE/THREONINE-PROTEIN KINASE TNNI3K-RELATED"/>
    <property type="match status" value="1"/>
</dbReference>
<dbReference type="PANTHER" id="PTHR44329:SF271">
    <property type="entry name" value="ATMRK1"/>
    <property type="match status" value="1"/>
</dbReference>